<evidence type="ECO:0000313" key="5">
    <source>
        <dbReference type="EMBL" id="MBC8560720.1"/>
    </source>
</evidence>
<evidence type="ECO:0000256" key="2">
    <source>
        <dbReference type="ARBA" id="ARBA00022679"/>
    </source>
</evidence>
<feature type="domain" description="4'-phosphopantetheinyl transferase N-terminal" evidence="4">
    <location>
        <begin position="16"/>
        <end position="99"/>
    </location>
</feature>
<name>A0A926E731_9FIRM</name>
<dbReference type="PANTHER" id="PTHR12215:SF10">
    <property type="entry name" value="L-AMINOADIPATE-SEMIALDEHYDE DEHYDROGENASE-PHOSPHOPANTETHEINYL TRANSFERASE"/>
    <property type="match status" value="1"/>
</dbReference>
<evidence type="ECO:0000259" key="3">
    <source>
        <dbReference type="Pfam" id="PF01648"/>
    </source>
</evidence>
<feature type="domain" description="4'-phosphopantetheinyl transferase" evidence="3">
    <location>
        <begin position="104"/>
        <end position="194"/>
    </location>
</feature>
<reference evidence="5" key="1">
    <citation type="submission" date="2020-08" db="EMBL/GenBank/DDBJ databases">
        <title>Genome public.</title>
        <authorList>
            <person name="Liu C."/>
            <person name="Sun Q."/>
        </authorList>
    </citation>
    <scope>NUCLEOTIDE SEQUENCE</scope>
    <source>
        <strain evidence="5">NSJ-33</strain>
    </source>
</reference>
<sequence>MIQCYYTKISPAIVADKFEWLMSFLPKEKQKQITLFQNDIDKKLSLYSDILVRLITIKTLNICNKKIVFGKNQYGKPFLLGTHDFSFNLSHTREAVIVAISDKPIGADIEKTRDAPLDIANRFFTINEQKYIKQASTNVDKRFYEIWTRKEAYIKYIGKGLAIPLPSFDVLEPDISPHIETITTDNYLISVCSEYVNYRLPLVELSESMMESLAEKLLS</sequence>
<dbReference type="GO" id="GO:0000287">
    <property type="term" value="F:magnesium ion binding"/>
    <property type="evidence" value="ECO:0007669"/>
    <property type="project" value="InterPro"/>
</dbReference>
<dbReference type="Gene3D" id="3.90.470.20">
    <property type="entry name" value="4'-phosphopantetheinyl transferase domain"/>
    <property type="match status" value="2"/>
</dbReference>
<keyword evidence="6" id="KW-1185">Reference proteome</keyword>
<dbReference type="InterPro" id="IPR037143">
    <property type="entry name" value="4-PPantetheinyl_Trfase_dom_sf"/>
</dbReference>
<evidence type="ECO:0000313" key="6">
    <source>
        <dbReference type="Proteomes" id="UP000610760"/>
    </source>
</evidence>
<dbReference type="GO" id="GO:0005829">
    <property type="term" value="C:cytosol"/>
    <property type="evidence" value="ECO:0007669"/>
    <property type="project" value="TreeGrafter"/>
</dbReference>
<comment type="caution">
    <text evidence="5">The sequence shown here is derived from an EMBL/GenBank/DDBJ whole genome shotgun (WGS) entry which is preliminary data.</text>
</comment>
<proteinExistence type="inferred from homology"/>
<dbReference type="Pfam" id="PF01648">
    <property type="entry name" value="ACPS"/>
    <property type="match status" value="1"/>
</dbReference>
<dbReference type="EMBL" id="JACRSV010000004">
    <property type="protein sequence ID" value="MBC8560720.1"/>
    <property type="molecule type" value="Genomic_DNA"/>
</dbReference>
<dbReference type="GO" id="GO:0019878">
    <property type="term" value="P:lysine biosynthetic process via aminoadipic acid"/>
    <property type="evidence" value="ECO:0007669"/>
    <property type="project" value="TreeGrafter"/>
</dbReference>
<evidence type="ECO:0000259" key="4">
    <source>
        <dbReference type="Pfam" id="PF22624"/>
    </source>
</evidence>
<dbReference type="Pfam" id="PF22624">
    <property type="entry name" value="AASDHPPT_N"/>
    <property type="match status" value="1"/>
</dbReference>
<dbReference type="Proteomes" id="UP000610760">
    <property type="component" value="Unassembled WGS sequence"/>
</dbReference>
<dbReference type="AlphaFoldDB" id="A0A926E731"/>
<evidence type="ECO:0000256" key="1">
    <source>
        <dbReference type="ARBA" id="ARBA00010990"/>
    </source>
</evidence>
<dbReference type="InterPro" id="IPR008278">
    <property type="entry name" value="4-PPantetheinyl_Trfase_dom"/>
</dbReference>
<dbReference type="GO" id="GO:0008897">
    <property type="term" value="F:holo-[acyl-carrier-protein] synthase activity"/>
    <property type="evidence" value="ECO:0007669"/>
    <property type="project" value="InterPro"/>
</dbReference>
<dbReference type="SUPFAM" id="SSF56214">
    <property type="entry name" value="4'-phosphopantetheinyl transferase"/>
    <property type="match status" value="2"/>
</dbReference>
<dbReference type="RefSeq" id="WP_249295952.1">
    <property type="nucleotide sequence ID" value="NZ_JACRSV010000004.1"/>
</dbReference>
<dbReference type="InterPro" id="IPR055066">
    <property type="entry name" value="AASDHPPT_N"/>
</dbReference>
<organism evidence="5 6">
    <name type="scientific">Fumia xinanensis</name>
    <dbReference type="NCBI Taxonomy" id="2763659"/>
    <lineage>
        <taxon>Bacteria</taxon>
        <taxon>Bacillati</taxon>
        <taxon>Bacillota</taxon>
        <taxon>Clostridia</taxon>
        <taxon>Eubacteriales</taxon>
        <taxon>Oscillospiraceae</taxon>
        <taxon>Fumia</taxon>
    </lineage>
</organism>
<gene>
    <name evidence="5" type="ORF">H8710_11660</name>
</gene>
<accession>A0A926E731</accession>
<comment type="similarity">
    <text evidence="1">Belongs to the P-Pant transferase superfamily. Gsp/Sfp/HetI/AcpT family.</text>
</comment>
<keyword evidence="2 5" id="KW-0808">Transferase</keyword>
<dbReference type="InterPro" id="IPR050559">
    <property type="entry name" value="P-Pant_transferase_sf"/>
</dbReference>
<dbReference type="PANTHER" id="PTHR12215">
    <property type="entry name" value="PHOSPHOPANTETHEINE TRANSFERASE"/>
    <property type="match status" value="1"/>
</dbReference>
<protein>
    <submittedName>
        <fullName evidence="5">4'-phosphopantetheinyl transferase superfamily protein</fullName>
    </submittedName>
</protein>